<dbReference type="SUPFAM" id="SSF118116">
    <property type="entry name" value="DNA mismatch repair protein MutL"/>
    <property type="match status" value="1"/>
</dbReference>
<accession>A0A367WZJ4</accession>
<proteinExistence type="inferred from homology"/>
<dbReference type="GO" id="GO:0005524">
    <property type="term" value="F:ATP binding"/>
    <property type="evidence" value="ECO:0007669"/>
    <property type="project" value="InterPro"/>
</dbReference>
<dbReference type="Gene3D" id="3.30.1370.100">
    <property type="entry name" value="MutL, C-terminal domain, regulatory subdomain"/>
    <property type="match status" value="1"/>
</dbReference>
<dbReference type="PANTHER" id="PTHR10073:SF12">
    <property type="entry name" value="DNA MISMATCH REPAIR PROTEIN MLH1"/>
    <property type="match status" value="1"/>
</dbReference>
<dbReference type="NCBIfam" id="NF000953">
    <property type="entry name" value="PRK00095.2-4"/>
    <property type="match status" value="1"/>
</dbReference>
<dbReference type="InterPro" id="IPR014790">
    <property type="entry name" value="MutL_C"/>
</dbReference>
<evidence type="ECO:0000259" key="6">
    <source>
        <dbReference type="SMART" id="SM00853"/>
    </source>
</evidence>
<evidence type="ECO:0000256" key="1">
    <source>
        <dbReference type="ARBA" id="ARBA00006082"/>
    </source>
</evidence>
<dbReference type="InterPro" id="IPR002099">
    <property type="entry name" value="MutL/Mlh/PMS"/>
</dbReference>
<dbReference type="PROSITE" id="PS00058">
    <property type="entry name" value="DNA_MISMATCH_REPAIR_1"/>
    <property type="match status" value="1"/>
</dbReference>
<dbReference type="EMBL" id="JPWI01000005">
    <property type="protein sequence ID" value="RCK46180.1"/>
    <property type="molecule type" value="Genomic_DNA"/>
</dbReference>
<dbReference type="InterPro" id="IPR037198">
    <property type="entry name" value="MutL_C_sf"/>
</dbReference>
<dbReference type="Pfam" id="PF13589">
    <property type="entry name" value="HATPase_c_3"/>
    <property type="match status" value="1"/>
</dbReference>
<dbReference type="CDD" id="cd16926">
    <property type="entry name" value="HATPase_MutL-MLH-PMS-like"/>
    <property type="match status" value="1"/>
</dbReference>
<feature type="domain" description="DNA mismatch repair protein S5" evidence="7">
    <location>
        <begin position="213"/>
        <end position="331"/>
    </location>
</feature>
<dbReference type="PANTHER" id="PTHR10073">
    <property type="entry name" value="DNA MISMATCH REPAIR PROTEIN MLH, PMS, MUTL"/>
    <property type="match status" value="1"/>
</dbReference>
<dbReference type="SUPFAM" id="SSF54211">
    <property type="entry name" value="Ribosomal protein S5 domain 2-like"/>
    <property type="match status" value="1"/>
</dbReference>
<evidence type="ECO:0000256" key="3">
    <source>
        <dbReference type="ARBA" id="ARBA00022763"/>
    </source>
</evidence>
<keyword evidence="3 5" id="KW-0227">DNA damage</keyword>
<dbReference type="GO" id="GO:0140664">
    <property type="term" value="F:ATP-dependent DNA damage sensor activity"/>
    <property type="evidence" value="ECO:0007669"/>
    <property type="project" value="InterPro"/>
</dbReference>
<evidence type="ECO:0000259" key="7">
    <source>
        <dbReference type="SMART" id="SM01340"/>
    </source>
</evidence>
<dbReference type="Pfam" id="PF08676">
    <property type="entry name" value="MutL_C"/>
    <property type="match status" value="1"/>
</dbReference>
<dbReference type="RefSeq" id="WP_114098050.1">
    <property type="nucleotide sequence ID" value="NZ_JPWI01000005.1"/>
</dbReference>
<organism evidence="8 9">
    <name type="scientific">Thalassospira profundimaris</name>
    <dbReference type="NCBI Taxonomy" id="502049"/>
    <lineage>
        <taxon>Bacteria</taxon>
        <taxon>Pseudomonadati</taxon>
        <taxon>Pseudomonadota</taxon>
        <taxon>Alphaproteobacteria</taxon>
        <taxon>Rhodospirillales</taxon>
        <taxon>Thalassospiraceae</taxon>
        <taxon>Thalassospira</taxon>
    </lineage>
</organism>
<dbReference type="InterPro" id="IPR036890">
    <property type="entry name" value="HATPase_C_sf"/>
</dbReference>
<dbReference type="Pfam" id="PF01119">
    <property type="entry name" value="DNA_mis_repair"/>
    <property type="match status" value="1"/>
</dbReference>
<dbReference type="NCBIfam" id="TIGR00585">
    <property type="entry name" value="mutl"/>
    <property type="match status" value="1"/>
</dbReference>
<dbReference type="GO" id="GO:0030983">
    <property type="term" value="F:mismatched DNA binding"/>
    <property type="evidence" value="ECO:0007669"/>
    <property type="project" value="InterPro"/>
</dbReference>
<dbReference type="HAMAP" id="MF_00149">
    <property type="entry name" value="DNA_mis_repair"/>
    <property type="match status" value="1"/>
</dbReference>
<dbReference type="AlphaFoldDB" id="A0A367WZJ4"/>
<dbReference type="InterPro" id="IPR020568">
    <property type="entry name" value="Ribosomal_Su5_D2-typ_SF"/>
</dbReference>
<gene>
    <name evidence="5" type="primary">mutL</name>
    <name evidence="8" type="ORF">TH30_10175</name>
</gene>
<dbReference type="Gene3D" id="3.30.565.10">
    <property type="entry name" value="Histidine kinase-like ATPase, C-terminal domain"/>
    <property type="match status" value="1"/>
</dbReference>
<dbReference type="InterPro" id="IPR014721">
    <property type="entry name" value="Ribsml_uS5_D2-typ_fold_subgr"/>
</dbReference>
<dbReference type="InterPro" id="IPR013507">
    <property type="entry name" value="DNA_mismatch_S5_2-like"/>
</dbReference>
<dbReference type="Proteomes" id="UP000252255">
    <property type="component" value="Unassembled WGS sequence"/>
</dbReference>
<dbReference type="InterPro" id="IPR042121">
    <property type="entry name" value="MutL_C_regsub"/>
</dbReference>
<dbReference type="InterPro" id="IPR038973">
    <property type="entry name" value="MutL/Mlh/Pms-like"/>
</dbReference>
<dbReference type="Gene3D" id="3.30.1540.20">
    <property type="entry name" value="MutL, C-terminal domain, dimerisation subdomain"/>
    <property type="match status" value="1"/>
</dbReference>
<sequence>MTLRVLPQNLINQIAAGEVVERPAAALKELVENALDAGATRVDVNLRDGGRTLLSITDDGKGMTPEELSLAVERHATSKLPDDDLFNIGFMGFRGEALPSIGSVSRMRLTSRVRGAENAWSLTIEGGAKGEPEPAAHPFGTRVEVRDLFYATPARLKFLKTARTEQMYAREIMDRLAMARPDVGFTLTGDGNKSILNYPACEGDLFDARLKRLGAVMGREFQENALQIEAEREGIRLTGYAGVPTLNRGNAQMQFMFVNGRPVKDRLLQGAVRGAYQDFLARDRHPLLALFFELSPRDVDVNVHPGKTEVRFRDPGLVRGLIVGALKHALAGAGHRASTTVADMALGAVRREGEGPSLPYGGGPRSGGGSGFNIGQYQPGIPGHAAIERNYAAQAPMGSQSGYGGLFDRGRDFAGTPSGTSGPSGEGGFAAAAAAALSGGYDAAAPSARIDNIADEGKFVDHPLGAARGQVHANYIIAQTRDGLVIVDQHAAHERIVYERMKADLAASGVKRQGLLLPEVVELDEASADRIADRAEEFEELGLVIEPFGPGAIVVREVPAMLGKVDVGALIRDMADEIAELGQGMALKDRLMYVCATMACHGSVRSGRKLNADEMNALLRQMEATPHSGQCNHGRPTYVELKLNDIEKMFGRR</sequence>
<dbReference type="SUPFAM" id="SSF55874">
    <property type="entry name" value="ATPase domain of HSP90 chaperone/DNA topoisomerase II/histidine kinase"/>
    <property type="match status" value="1"/>
</dbReference>
<comment type="similarity">
    <text evidence="1 5">Belongs to the DNA mismatch repair MutL/HexB family.</text>
</comment>
<evidence type="ECO:0000256" key="4">
    <source>
        <dbReference type="ARBA" id="ARBA00023204"/>
    </source>
</evidence>
<protein>
    <recommendedName>
        <fullName evidence="2 5">DNA mismatch repair protein MutL</fullName>
    </recommendedName>
</protein>
<reference evidence="8 9" key="1">
    <citation type="submission" date="2014-07" db="EMBL/GenBank/DDBJ databases">
        <title>Draft genome sequence of Thalassospira profundimaris PR54-5.</title>
        <authorList>
            <person name="Lai Q."/>
            <person name="Shao Z."/>
        </authorList>
    </citation>
    <scope>NUCLEOTIDE SEQUENCE [LARGE SCALE GENOMIC DNA]</scope>
    <source>
        <strain evidence="8 9">PR54-5</strain>
    </source>
</reference>
<dbReference type="SMART" id="SM00853">
    <property type="entry name" value="MutL_C"/>
    <property type="match status" value="1"/>
</dbReference>
<evidence type="ECO:0000256" key="2">
    <source>
        <dbReference type="ARBA" id="ARBA00021975"/>
    </source>
</evidence>
<evidence type="ECO:0000313" key="8">
    <source>
        <dbReference type="EMBL" id="RCK46180.1"/>
    </source>
</evidence>
<evidence type="ECO:0000256" key="5">
    <source>
        <dbReference type="HAMAP-Rule" id="MF_00149"/>
    </source>
</evidence>
<dbReference type="SMART" id="SM01340">
    <property type="entry name" value="DNA_mis_repair"/>
    <property type="match status" value="1"/>
</dbReference>
<dbReference type="InterPro" id="IPR014762">
    <property type="entry name" value="DNA_mismatch_repair_CS"/>
</dbReference>
<dbReference type="GO" id="GO:0006298">
    <property type="term" value="P:mismatch repair"/>
    <property type="evidence" value="ECO:0007669"/>
    <property type="project" value="UniProtKB-UniRule"/>
</dbReference>
<dbReference type="OrthoDB" id="9763467at2"/>
<feature type="domain" description="MutL C-terminal dimerisation" evidence="6">
    <location>
        <begin position="467"/>
        <end position="610"/>
    </location>
</feature>
<dbReference type="FunFam" id="3.30.565.10:FF:000003">
    <property type="entry name" value="DNA mismatch repair endonuclease MutL"/>
    <property type="match status" value="1"/>
</dbReference>
<comment type="caution">
    <text evidence="8">The sequence shown here is derived from an EMBL/GenBank/DDBJ whole genome shotgun (WGS) entry which is preliminary data.</text>
</comment>
<keyword evidence="4 5" id="KW-0234">DNA repair</keyword>
<evidence type="ECO:0000313" key="9">
    <source>
        <dbReference type="Proteomes" id="UP000252255"/>
    </source>
</evidence>
<dbReference type="CDD" id="cd00782">
    <property type="entry name" value="MutL_Trans"/>
    <property type="match status" value="1"/>
</dbReference>
<dbReference type="InterPro" id="IPR020667">
    <property type="entry name" value="DNA_mismatch_repair_MutL"/>
</dbReference>
<dbReference type="Gene3D" id="3.30.230.10">
    <property type="match status" value="1"/>
</dbReference>
<name>A0A367WZJ4_9PROT</name>
<dbReference type="GO" id="GO:0016887">
    <property type="term" value="F:ATP hydrolysis activity"/>
    <property type="evidence" value="ECO:0007669"/>
    <property type="project" value="InterPro"/>
</dbReference>
<dbReference type="GO" id="GO:0032300">
    <property type="term" value="C:mismatch repair complex"/>
    <property type="evidence" value="ECO:0007669"/>
    <property type="project" value="InterPro"/>
</dbReference>
<comment type="function">
    <text evidence="5">This protein is involved in the repair of mismatches in DNA. It is required for dam-dependent methyl-directed DNA mismatch repair. May act as a 'molecular matchmaker', a protein that promotes the formation of a stable complex between two or more DNA-binding proteins in an ATP-dependent manner without itself being part of a final effector complex.</text>
</comment>
<dbReference type="InterPro" id="IPR042120">
    <property type="entry name" value="MutL_C_dimsub"/>
</dbReference>